<dbReference type="GO" id="GO:0016787">
    <property type="term" value="F:hydrolase activity"/>
    <property type="evidence" value="ECO:0007669"/>
    <property type="project" value="UniProtKB-KW"/>
</dbReference>
<keyword evidence="2" id="KW-0378">Hydrolase</keyword>
<feature type="compositionally biased region" description="Basic residues" evidence="1">
    <location>
        <begin position="93"/>
        <end position="116"/>
    </location>
</feature>
<feature type="non-terminal residue" evidence="2">
    <location>
        <position position="1"/>
    </location>
</feature>
<proteinExistence type="predicted"/>
<evidence type="ECO:0000313" key="2">
    <source>
        <dbReference type="EMBL" id="CAA9229242.1"/>
    </source>
</evidence>
<feature type="compositionally biased region" description="Basic residues" evidence="1">
    <location>
        <begin position="248"/>
        <end position="273"/>
    </location>
</feature>
<feature type="non-terminal residue" evidence="2">
    <location>
        <position position="306"/>
    </location>
</feature>
<name>A0A6J4HPN1_9ACTN</name>
<feature type="compositionally biased region" description="Low complexity" evidence="1">
    <location>
        <begin position="63"/>
        <end position="92"/>
    </location>
</feature>
<feature type="compositionally biased region" description="Low complexity" evidence="1">
    <location>
        <begin position="291"/>
        <end position="306"/>
    </location>
</feature>
<feature type="compositionally biased region" description="Basic residues" evidence="1">
    <location>
        <begin position="1"/>
        <end position="38"/>
    </location>
</feature>
<organism evidence="2">
    <name type="scientific">uncultured Blastococcus sp</name>
    <dbReference type="NCBI Taxonomy" id="217144"/>
    <lineage>
        <taxon>Bacteria</taxon>
        <taxon>Bacillati</taxon>
        <taxon>Actinomycetota</taxon>
        <taxon>Actinomycetes</taxon>
        <taxon>Geodermatophilales</taxon>
        <taxon>Geodermatophilaceae</taxon>
        <taxon>Blastococcus</taxon>
        <taxon>environmental samples</taxon>
    </lineage>
</organism>
<feature type="region of interest" description="Disordered" evidence="1">
    <location>
        <begin position="1"/>
        <end position="306"/>
    </location>
</feature>
<feature type="compositionally biased region" description="Basic residues" evidence="1">
    <location>
        <begin position="45"/>
        <end position="62"/>
    </location>
</feature>
<feature type="compositionally biased region" description="Basic and acidic residues" evidence="1">
    <location>
        <begin position="221"/>
        <end position="231"/>
    </location>
</feature>
<feature type="compositionally biased region" description="Basic and acidic residues" evidence="1">
    <location>
        <begin position="182"/>
        <end position="197"/>
    </location>
</feature>
<reference evidence="2" key="1">
    <citation type="submission" date="2020-02" db="EMBL/GenBank/DDBJ databases">
        <authorList>
            <person name="Meier V. D."/>
        </authorList>
    </citation>
    <scope>NUCLEOTIDE SEQUENCE</scope>
    <source>
        <strain evidence="2">AVDCRST_MAG57</strain>
    </source>
</reference>
<dbReference type="AlphaFoldDB" id="A0A6J4HPN1"/>
<accession>A0A6J4HPN1</accession>
<gene>
    <name evidence="2" type="ORF">AVDCRST_MAG57-956</name>
</gene>
<protein>
    <submittedName>
        <fullName evidence="2">Hydrolase</fullName>
    </submittedName>
</protein>
<dbReference type="EMBL" id="CADCTI010000090">
    <property type="protein sequence ID" value="CAA9229242.1"/>
    <property type="molecule type" value="Genomic_DNA"/>
</dbReference>
<feature type="compositionally biased region" description="Low complexity" evidence="1">
    <location>
        <begin position="117"/>
        <end position="130"/>
    </location>
</feature>
<feature type="compositionally biased region" description="Low complexity" evidence="1">
    <location>
        <begin position="156"/>
        <end position="177"/>
    </location>
</feature>
<sequence length="306" mass="32935">GSARRLRGPVRAPRHRARRPAAAGRARRRPPHLRRPRRPSGGTGLRRRGGPRNRPARRRLHRQQGGLRAAVRPAVGGRLPGRGPRPAGAVRVPRTRRPGRLLRRGARPGRRRRRARAAGGVRRAAAPARAQLRRARDPRRGGRRARPVHLVHPAGLRALAAHRPPCRAARPPGSAAGLRRRAAGERDPRAGGHDRSDGPGGAGADPGFLLPAVPAQLRGRAARDGRRDAERAGPGAGAGGDGCAAARRPWRSRRRLAAPRAGRHGPAPRRAARGHQQLHPLPRRREPTAHGGRAARLLGRRLGAAM</sequence>
<evidence type="ECO:0000256" key="1">
    <source>
        <dbReference type="SAM" id="MobiDB-lite"/>
    </source>
</evidence>